<dbReference type="OrthoDB" id="687911at2759"/>
<name>A0A8I6YSL4_HORVV</name>
<dbReference type="Proteomes" id="UP000011116">
    <property type="component" value="Chromosome 7H"/>
</dbReference>
<reference evidence="3" key="2">
    <citation type="submission" date="2020-10" db="EMBL/GenBank/DDBJ databases">
        <authorList>
            <person name="Scholz U."/>
            <person name="Mascher M."/>
            <person name="Fiebig A."/>
        </authorList>
    </citation>
    <scope>NUCLEOTIDE SEQUENCE [LARGE SCALE GENOMIC DNA]</scope>
    <source>
        <strain evidence="3">cv. Morex</strain>
    </source>
</reference>
<dbReference type="PANTHER" id="PTHR33326:SF24">
    <property type="entry name" value="TRANSPOSASE-ASSOCIATED DOMAIN-CONTAINING PROTEIN"/>
    <property type="match status" value="1"/>
</dbReference>
<accession>A0A8I6YSL4</accession>
<keyword evidence="4" id="KW-1185">Reference proteome</keyword>
<reference evidence="4" key="1">
    <citation type="journal article" date="2012" name="Nature">
        <title>A physical, genetic and functional sequence assembly of the barley genome.</title>
        <authorList>
            <consortium name="The International Barley Genome Sequencing Consortium"/>
            <person name="Mayer K.F."/>
            <person name="Waugh R."/>
            <person name="Brown J.W."/>
            <person name="Schulman A."/>
            <person name="Langridge P."/>
            <person name="Platzer M."/>
            <person name="Fincher G.B."/>
            <person name="Muehlbauer G.J."/>
            <person name="Sato K."/>
            <person name="Close T.J."/>
            <person name="Wise R.P."/>
            <person name="Stein N."/>
        </authorList>
    </citation>
    <scope>NUCLEOTIDE SEQUENCE [LARGE SCALE GENOMIC DNA]</scope>
    <source>
        <strain evidence="4">cv. Morex</strain>
    </source>
</reference>
<protein>
    <recommendedName>
        <fullName evidence="2">DUF3615 domain-containing protein</fullName>
    </recommendedName>
</protein>
<dbReference type="GeneID" id="123411207"/>
<evidence type="ECO:0000256" key="1">
    <source>
        <dbReference type="SAM" id="MobiDB-lite"/>
    </source>
</evidence>
<dbReference type="InterPro" id="IPR022059">
    <property type="entry name" value="DUF3615"/>
</dbReference>
<feature type="region of interest" description="Disordered" evidence="1">
    <location>
        <begin position="219"/>
        <end position="244"/>
    </location>
</feature>
<evidence type="ECO:0000313" key="3">
    <source>
        <dbReference type="EnsemblPlants" id="HORVU.MOREX.r3.7HG0658210.1"/>
    </source>
</evidence>
<dbReference type="AlphaFoldDB" id="A0A8I6YSL4"/>
<dbReference type="PANTHER" id="PTHR33326">
    <property type="entry name" value="OS05G0543800 PROTEIN"/>
    <property type="match status" value="1"/>
</dbReference>
<gene>
    <name evidence="3" type="primary">LOC123411207</name>
</gene>
<dbReference type="KEGG" id="hvg:123411207"/>
<dbReference type="EnsemblPlants" id="HORVU.MOREX.r3.7HG0658210.1">
    <property type="protein sequence ID" value="HORVU.MOREX.r3.7HG0658210.1"/>
    <property type="gene ID" value="HORVU.MOREX.r3.7HG0658210"/>
</dbReference>
<sequence>MSWTERVTRRALYRPDGTRKKLSKSSLEPERLKHTRLLVEALLDKYNDDHNRLGNLAYELKDIVCIQSVCEGSSQKHDWYYHLNFTARTEGDDEFHSGTDNLFFAEVTRLGGPYKDFALSCFYMLKPNDNGQCRGCTHNKRVDLKHPNNAYEYTGGHLDPYLPYGGDTAIQDNGPDKNLGPEEEEAMLQAKEEARLKRIYKCLDDPKFLEKMRRRFKDDPRAEAFFQPQKRPDPQHGTPLADAQ</sequence>
<proteinExistence type="predicted"/>
<organism evidence="3 4">
    <name type="scientific">Hordeum vulgare subsp. vulgare</name>
    <name type="common">Domesticated barley</name>
    <dbReference type="NCBI Taxonomy" id="112509"/>
    <lineage>
        <taxon>Eukaryota</taxon>
        <taxon>Viridiplantae</taxon>
        <taxon>Streptophyta</taxon>
        <taxon>Embryophyta</taxon>
        <taxon>Tracheophyta</taxon>
        <taxon>Spermatophyta</taxon>
        <taxon>Magnoliopsida</taxon>
        <taxon>Liliopsida</taxon>
        <taxon>Poales</taxon>
        <taxon>Poaceae</taxon>
        <taxon>BOP clade</taxon>
        <taxon>Pooideae</taxon>
        <taxon>Triticodae</taxon>
        <taxon>Triticeae</taxon>
        <taxon>Hordeinae</taxon>
        <taxon>Hordeum</taxon>
    </lineage>
</organism>
<evidence type="ECO:0000259" key="2">
    <source>
        <dbReference type="Pfam" id="PF12274"/>
    </source>
</evidence>
<dbReference type="Pfam" id="PF12274">
    <property type="entry name" value="DUF3615"/>
    <property type="match status" value="1"/>
</dbReference>
<evidence type="ECO:0000313" key="4">
    <source>
        <dbReference type="Proteomes" id="UP000011116"/>
    </source>
</evidence>
<dbReference type="RefSeq" id="XP_044960086.1">
    <property type="nucleotide sequence ID" value="XM_045104151.1"/>
</dbReference>
<feature type="domain" description="DUF3615" evidence="2">
    <location>
        <begin position="39"/>
        <end position="147"/>
    </location>
</feature>
<reference evidence="3" key="3">
    <citation type="submission" date="2022-01" db="UniProtKB">
        <authorList>
            <consortium name="EnsemblPlants"/>
        </authorList>
    </citation>
    <scope>IDENTIFICATION</scope>
    <source>
        <strain evidence="3">subsp. vulgare</strain>
    </source>
</reference>
<dbReference type="Gramene" id="HORVU.MOREX.r3.7HG0658210.1">
    <property type="protein sequence ID" value="HORVU.MOREX.r3.7HG0658210.1"/>
    <property type="gene ID" value="HORVU.MOREX.r3.7HG0658210"/>
</dbReference>